<keyword evidence="2 6" id="KW-0812">Transmembrane</keyword>
<evidence type="ECO:0000256" key="5">
    <source>
        <dbReference type="SAM" id="MobiDB-lite"/>
    </source>
</evidence>
<protein>
    <recommendedName>
        <fullName evidence="9">Major facilitator superfamily (MFS) profile domain-containing protein</fullName>
    </recommendedName>
</protein>
<dbReference type="STRING" id="1314800.A0A1B7MEV5"/>
<dbReference type="EMBL" id="KV449580">
    <property type="protein sequence ID" value="OAX31125.1"/>
    <property type="molecule type" value="Genomic_DNA"/>
</dbReference>
<keyword evidence="4 6" id="KW-0472">Membrane</keyword>
<accession>A0A1B7MEV5</accession>
<feature type="compositionally biased region" description="Basic and acidic residues" evidence="5">
    <location>
        <begin position="99"/>
        <end position="135"/>
    </location>
</feature>
<keyword evidence="3 6" id="KW-1133">Transmembrane helix</keyword>
<feature type="region of interest" description="Disordered" evidence="5">
    <location>
        <begin position="208"/>
        <end position="366"/>
    </location>
</feature>
<gene>
    <name evidence="7" type="ORF">K503DRAFT_870757</name>
</gene>
<dbReference type="OrthoDB" id="2587563at2759"/>
<keyword evidence="8" id="KW-1185">Reference proteome</keyword>
<dbReference type="Proteomes" id="UP000092154">
    <property type="component" value="Unassembled WGS sequence"/>
</dbReference>
<evidence type="ECO:0000256" key="2">
    <source>
        <dbReference type="ARBA" id="ARBA00022692"/>
    </source>
</evidence>
<sequence length="366" mass="39463">MLTASKGGLAYFIFGGFALLALLSATFLYPETKGRSLEEMDAAFGDNSTDRQREHMESICRELVRNHFGFRNLAPPTGAAPHPAHGGKIIIGPHARTQQKLEPKRPAVSKDLKQKAKADSSRIKGDIQMKDESARPRGNISMKDESVKVPRVTAIKRLHEDASPSPSTSTTTSSKGAFRRLPGAGYVAKSPQLSPAVEAAPYKAVGSVDARPQKPLPRNTLSTKPAPALLPPPASQKKTSAVAMSMNMMKKALPAEDSNRDPDRPPKDRVITGVKHESAPKDEDDTQDEEKSKVNSFKKRKMEDGPSPATSSPLLKARGLSLPKKSVGVISPSPKNIKKESSPLPPPRPALPTQPPPSNSFSKTEQ</sequence>
<evidence type="ECO:0000256" key="4">
    <source>
        <dbReference type="ARBA" id="ARBA00023136"/>
    </source>
</evidence>
<evidence type="ECO:0008006" key="9">
    <source>
        <dbReference type="Google" id="ProtNLM"/>
    </source>
</evidence>
<evidence type="ECO:0000256" key="3">
    <source>
        <dbReference type="ARBA" id="ARBA00022989"/>
    </source>
</evidence>
<proteinExistence type="predicted"/>
<evidence type="ECO:0000256" key="1">
    <source>
        <dbReference type="ARBA" id="ARBA00004370"/>
    </source>
</evidence>
<dbReference type="Gene3D" id="1.20.1250.20">
    <property type="entry name" value="MFS general substrate transporter like domains"/>
    <property type="match status" value="1"/>
</dbReference>
<dbReference type="Pfam" id="PF00083">
    <property type="entry name" value="Sugar_tr"/>
    <property type="match status" value="1"/>
</dbReference>
<dbReference type="InterPro" id="IPR005828">
    <property type="entry name" value="MFS_sugar_transport-like"/>
</dbReference>
<dbReference type="AlphaFoldDB" id="A0A1B7MEV5"/>
<dbReference type="InParanoid" id="A0A1B7MEV5"/>
<feature type="region of interest" description="Disordered" evidence="5">
    <location>
        <begin position="95"/>
        <end position="178"/>
    </location>
</feature>
<name>A0A1B7MEV5_9AGAM</name>
<evidence type="ECO:0000256" key="6">
    <source>
        <dbReference type="SAM" id="Phobius"/>
    </source>
</evidence>
<evidence type="ECO:0000313" key="7">
    <source>
        <dbReference type="EMBL" id="OAX31125.1"/>
    </source>
</evidence>
<dbReference type="GO" id="GO:0022857">
    <property type="term" value="F:transmembrane transporter activity"/>
    <property type="evidence" value="ECO:0007669"/>
    <property type="project" value="InterPro"/>
</dbReference>
<reference evidence="7 8" key="1">
    <citation type="submission" date="2016-06" db="EMBL/GenBank/DDBJ databases">
        <title>Comparative genomics of the ectomycorrhizal sister species Rhizopogon vinicolor and Rhizopogon vesiculosus (Basidiomycota: Boletales) reveals a divergence of the mating type B locus.</title>
        <authorList>
            <consortium name="DOE Joint Genome Institute"/>
            <person name="Mujic A.B."/>
            <person name="Kuo A."/>
            <person name="Tritt A."/>
            <person name="Lipzen A."/>
            <person name="Chen C."/>
            <person name="Johnson J."/>
            <person name="Sharma A."/>
            <person name="Barry K."/>
            <person name="Grigoriev I.V."/>
            <person name="Spatafora J.W."/>
        </authorList>
    </citation>
    <scope>NUCLEOTIDE SEQUENCE [LARGE SCALE GENOMIC DNA]</scope>
    <source>
        <strain evidence="7 8">AM-OR11-026</strain>
    </source>
</reference>
<dbReference type="GO" id="GO:0016020">
    <property type="term" value="C:membrane"/>
    <property type="evidence" value="ECO:0007669"/>
    <property type="project" value="UniProtKB-SubCell"/>
</dbReference>
<feature type="transmembrane region" description="Helical" evidence="6">
    <location>
        <begin position="9"/>
        <end position="29"/>
    </location>
</feature>
<dbReference type="InterPro" id="IPR036259">
    <property type="entry name" value="MFS_trans_sf"/>
</dbReference>
<feature type="compositionally biased region" description="Basic and acidic residues" evidence="5">
    <location>
        <begin position="253"/>
        <end position="281"/>
    </location>
</feature>
<organism evidence="7 8">
    <name type="scientific">Rhizopogon vinicolor AM-OR11-026</name>
    <dbReference type="NCBI Taxonomy" id="1314800"/>
    <lineage>
        <taxon>Eukaryota</taxon>
        <taxon>Fungi</taxon>
        <taxon>Dikarya</taxon>
        <taxon>Basidiomycota</taxon>
        <taxon>Agaricomycotina</taxon>
        <taxon>Agaricomycetes</taxon>
        <taxon>Agaricomycetidae</taxon>
        <taxon>Boletales</taxon>
        <taxon>Suillineae</taxon>
        <taxon>Rhizopogonaceae</taxon>
        <taxon>Rhizopogon</taxon>
    </lineage>
</organism>
<feature type="compositionally biased region" description="Low complexity" evidence="5">
    <location>
        <begin position="163"/>
        <end position="174"/>
    </location>
</feature>
<feature type="compositionally biased region" description="Pro residues" evidence="5">
    <location>
        <begin position="343"/>
        <end position="358"/>
    </location>
</feature>
<comment type="subcellular location">
    <subcellularLocation>
        <location evidence="1">Membrane</location>
    </subcellularLocation>
</comment>
<evidence type="ECO:0000313" key="8">
    <source>
        <dbReference type="Proteomes" id="UP000092154"/>
    </source>
</evidence>